<dbReference type="Proteomes" id="UP000249364">
    <property type="component" value="Unassembled WGS sequence"/>
</dbReference>
<reference evidence="1 2" key="1">
    <citation type="submission" date="2018-06" db="EMBL/GenBank/DDBJ databases">
        <title>Genomic Encyclopedia of Archaeal and Bacterial Type Strains, Phase II (KMG-II): from individual species to whole genera.</title>
        <authorList>
            <person name="Goeker M."/>
        </authorList>
    </citation>
    <scope>NUCLEOTIDE SEQUENCE [LARGE SCALE GENOMIC DNA]</scope>
    <source>
        <strain evidence="1 2">DSM 13087</strain>
    </source>
</reference>
<accession>A0A2W7Q5Z1</accession>
<name>A0A2W7Q5Z1_9RHOB</name>
<protein>
    <recommendedName>
        <fullName evidence="3">DUF1127 domain-containing protein</fullName>
    </recommendedName>
</protein>
<evidence type="ECO:0000313" key="2">
    <source>
        <dbReference type="Proteomes" id="UP000249364"/>
    </source>
</evidence>
<sequence>MRQNVQPECGFSASQQIVNRAHAENTQCSCYMSIREGVFCLMEMPMSLRPANSLLSPHQSMQLDWFLAGTGLGCNPAQDRAAREAEFARLSALPDGALRSMGLSRQGLAAHVYRDLFHRGVL</sequence>
<organism evidence="1 2">
    <name type="scientific">Roseinatronobacter thiooxidans</name>
    <dbReference type="NCBI Taxonomy" id="121821"/>
    <lineage>
        <taxon>Bacteria</taxon>
        <taxon>Pseudomonadati</taxon>
        <taxon>Pseudomonadota</taxon>
        <taxon>Alphaproteobacteria</taxon>
        <taxon>Rhodobacterales</taxon>
        <taxon>Paracoccaceae</taxon>
        <taxon>Roseinatronobacter</taxon>
    </lineage>
</organism>
<dbReference type="EMBL" id="QKZQ01000031">
    <property type="protein sequence ID" value="PZX36329.1"/>
    <property type="molecule type" value="Genomic_DNA"/>
</dbReference>
<dbReference type="AlphaFoldDB" id="A0A2W7Q5Z1"/>
<evidence type="ECO:0008006" key="3">
    <source>
        <dbReference type="Google" id="ProtNLM"/>
    </source>
</evidence>
<proteinExistence type="predicted"/>
<gene>
    <name evidence="1" type="ORF">LY56_03444</name>
</gene>
<comment type="caution">
    <text evidence="1">The sequence shown here is derived from an EMBL/GenBank/DDBJ whole genome shotgun (WGS) entry which is preliminary data.</text>
</comment>
<keyword evidence="2" id="KW-1185">Reference proteome</keyword>
<evidence type="ECO:0000313" key="1">
    <source>
        <dbReference type="EMBL" id="PZX36329.1"/>
    </source>
</evidence>
<dbReference type="STRING" id="121821.GCA_001870675_01566"/>